<name>A0A316GPX8_9RHOB</name>
<reference evidence="4 5" key="1">
    <citation type="submission" date="2018-05" db="EMBL/GenBank/DDBJ databases">
        <title>Genomic Encyclopedia of Type Strains, Phase IV (KMG-IV): sequencing the most valuable type-strain genomes for metagenomic binning, comparative biology and taxonomic classification.</title>
        <authorList>
            <person name="Goeker M."/>
        </authorList>
    </citation>
    <scope>NUCLEOTIDE SEQUENCE [LARGE SCALE GENOMIC DNA]</scope>
    <source>
        <strain evidence="4 5">DSM 16097</strain>
    </source>
</reference>
<dbReference type="CDD" id="cd00442">
    <property type="entry name" value="Lyz-like"/>
    <property type="match status" value="1"/>
</dbReference>
<dbReference type="Proteomes" id="UP000245708">
    <property type="component" value="Unassembled WGS sequence"/>
</dbReference>
<evidence type="ECO:0000313" key="5">
    <source>
        <dbReference type="Proteomes" id="UP000245708"/>
    </source>
</evidence>
<dbReference type="Gene3D" id="1.10.530.10">
    <property type="match status" value="1"/>
</dbReference>
<accession>A0A316GPX8</accession>
<dbReference type="InterPro" id="IPR008258">
    <property type="entry name" value="Transglycosylase_SLT_dom_1"/>
</dbReference>
<sequence length="202" mass="21337">MGVKVKAAGVAAICVAALTSCGMVPSMSARNAPEDGYVMRWSHVPASAEWEQAGFAALDTHAAVLPDLVPADIEAWCPGYPDATEPEREAFWLGLLSALARHESTWNEQAVGGGGRWFGLVQISPATARHYGCAATSGQALLDGSANVSCALRIWATTVSRDGVISQGTRGVAADWGPLHPSQASKREEMRAWVSQQPYCQG</sequence>
<keyword evidence="2" id="KW-0732">Signal</keyword>
<evidence type="ECO:0000259" key="3">
    <source>
        <dbReference type="Pfam" id="PF01464"/>
    </source>
</evidence>
<dbReference type="PROSITE" id="PS51257">
    <property type="entry name" value="PROKAR_LIPOPROTEIN"/>
    <property type="match status" value="1"/>
</dbReference>
<organism evidence="4 5">
    <name type="scientific">Roseicyclus mahoneyensis</name>
    <dbReference type="NCBI Taxonomy" id="164332"/>
    <lineage>
        <taxon>Bacteria</taxon>
        <taxon>Pseudomonadati</taxon>
        <taxon>Pseudomonadota</taxon>
        <taxon>Alphaproteobacteria</taxon>
        <taxon>Rhodobacterales</taxon>
        <taxon>Roseobacteraceae</taxon>
        <taxon>Roseicyclus</taxon>
    </lineage>
</organism>
<evidence type="ECO:0000256" key="1">
    <source>
        <dbReference type="ARBA" id="ARBA00009387"/>
    </source>
</evidence>
<keyword evidence="5" id="KW-1185">Reference proteome</keyword>
<evidence type="ECO:0000256" key="2">
    <source>
        <dbReference type="SAM" id="SignalP"/>
    </source>
</evidence>
<gene>
    <name evidence="4" type="ORF">C7455_101118</name>
</gene>
<feature type="signal peptide" evidence="2">
    <location>
        <begin position="1"/>
        <end position="22"/>
    </location>
</feature>
<feature type="chain" id="PRO_5016430220" evidence="2">
    <location>
        <begin position="23"/>
        <end position="202"/>
    </location>
</feature>
<dbReference type="AlphaFoldDB" id="A0A316GPX8"/>
<comment type="caution">
    <text evidence="4">The sequence shown here is derived from an EMBL/GenBank/DDBJ whole genome shotgun (WGS) entry which is preliminary data.</text>
</comment>
<comment type="similarity">
    <text evidence="1">Belongs to the virb1 family.</text>
</comment>
<proteinExistence type="inferred from homology"/>
<dbReference type="SUPFAM" id="SSF53955">
    <property type="entry name" value="Lysozyme-like"/>
    <property type="match status" value="1"/>
</dbReference>
<dbReference type="EMBL" id="QGGW01000001">
    <property type="protein sequence ID" value="PWK62092.1"/>
    <property type="molecule type" value="Genomic_DNA"/>
</dbReference>
<evidence type="ECO:0000313" key="4">
    <source>
        <dbReference type="EMBL" id="PWK62092.1"/>
    </source>
</evidence>
<feature type="domain" description="Transglycosylase SLT" evidence="3">
    <location>
        <begin position="88"/>
        <end position="154"/>
    </location>
</feature>
<protein>
    <submittedName>
        <fullName evidence="4">Transglycosylase-like protein with SLT domain</fullName>
    </submittedName>
</protein>
<dbReference type="InterPro" id="IPR023346">
    <property type="entry name" value="Lysozyme-like_dom_sf"/>
</dbReference>
<dbReference type="Pfam" id="PF01464">
    <property type="entry name" value="SLT"/>
    <property type="match status" value="1"/>
</dbReference>